<name>A0A3Q2C8B5_CYPVA</name>
<reference evidence="7" key="2">
    <citation type="submission" date="2025-09" db="UniProtKB">
        <authorList>
            <consortium name="Ensembl"/>
        </authorList>
    </citation>
    <scope>IDENTIFICATION</scope>
</reference>
<organism evidence="7 8">
    <name type="scientific">Cyprinodon variegatus</name>
    <name type="common">Sheepshead minnow</name>
    <dbReference type="NCBI Taxonomy" id="28743"/>
    <lineage>
        <taxon>Eukaryota</taxon>
        <taxon>Metazoa</taxon>
        <taxon>Chordata</taxon>
        <taxon>Craniata</taxon>
        <taxon>Vertebrata</taxon>
        <taxon>Euteleostomi</taxon>
        <taxon>Actinopterygii</taxon>
        <taxon>Neopterygii</taxon>
        <taxon>Teleostei</taxon>
        <taxon>Neoteleostei</taxon>
        <taxon>Acanthomorphata</taxon>
        <taxon>Ovalentaria</taxon>
        <taxon>Atherinomorphae</taxon>
        <taxon>Cyprinodontiformes</taxon>
        <taxon>Cyprinodontidae</taxon>
        <taxon>Cyprinodon</taxon>
    </lineage>
</organism>
<dbReference type="SUPFAM" id="SSF117773">
    <property type="entry name" value="GTF2I-like repeat"/>
    <property type="match status" value="1"/>
</dbReference>
<keyword evidence="4" id="KW-0238">DNA-binding</keyword>
<dbReference type="Pfam" id="PF02946">
    <property type="entry name" value="GTF2I"/>
    <property type="match status" value="1"/>
</dbReference>
<keyword evidence="2" id="KW-0677">Repeat</keyword>
<evidence type="ECO:0000256" key="6">
    <source>
        <dbReference type="ARBA" id="ARBA00023242"/>
    </source>
</evidence>
<protein>
    <submittedName>
        <fullName evidence="7">Zgc:113176</fullName>
    </submittedName>
</protein>
<dbReference type="Ensembl" id="ENSCVAT00000014296.1">
    <property type="protein sequence ID" value="ENSCVAP00000000912.1"/>
    <property type="gene ID" value="ENSCVAG00000001858.1"/>
</dbReference>
<accession>A0A3Q2C8B5</accession>
<dbReference type="OMA" id="IDNWIGN"/>
<dbReference type="Proteomes" id="UP000265020">
    <property type="component" value="Unassembled WGS sequence"/>
</dbReference>
<keyword evidence="3" id="KW-0805">Transcription regulation</keyword>
<dbReference type="GO" id="GO:0005634">
    <property type="term" value="C:nucleus"/>
    <property type="evidence" value="ECO:0007669"/>
    <property type="project" value="UniProtKB-SubCell"/>
</dbReference>
<comment type="subcellular location">
    <subcellularLocation>
        <location evidence="1">Nucleus</location>
    </subcellularLocation>
</comment>
<proteinExistence type="predicted"/>
<evidence type="ECO:0000313" key="7">
    <source>
        <dbReference type="Ensembl" id="ENSCVAP00000000912.1"/>
    </source>
</evidence>
<keyword evidence="8" id="KW-1185">Reference proteome</keyword>
<evidence type="ECO:0000256" key="2">
    <source>
        <dbReference type="ARBA" id="ARBA00022737"/>
    </source>
</evidence>
<dbReference type="InterPro" id="IPR036910">
    <property type="entry name" value="HMG_box_dom_sf"/>
</dbReference>
<evidence type="ECO:0000256" key="1">
    <source>
        <dbReference type="ARBA" id="ARBA00004123"/>
    </source>
</evidence>
<evidence type="ECO:0000313" key="8">
    <source>
        <dbReference type="Proteomes" id="UP000265020"/>
    </source>
</evidence>
<dbReference type="AlphaFoldDB" id="A0A3Q2C8B5"/>
<keyword evidence="5" id="KW-0804">Transcription</keyword>
<dbReference type="SUPFAM" id="SSF47095">
    <property type="entry name" value="HMG-box"/>
    <property type="match status" value="1"/>
</dbReference>
<dbReference type="PROSITE" id="PS51139">
    <property type="entry name" value="GTF2I"/>
    <property type="match status" value="1"/>
</dbReference>
<dbReference type="Gene3D" id="1.10.30.10">
    <property type="entry name" value="High mobility group box domain"/>
    <property type="match status" value="1"/>
</dbReference>
<evidence type="ECO:0000256" key="4">
    <source>
        <dbReference type="ARBA" id="ARBA00023125"/>
    </source>
</evidence>
<keyword evidence="6" id="KW-0539">Nucleus</keyword>
<dbReference type="InterPro" id="IPR036647">
    <property type="entry name" value="GTF2I-like_rpt_sf"/>
</dbReference>
<reference evidence="7" key="1">
    <citation type="submission" date="2025-08" db="UniProtKB">
        <authorList>
            <consortium name="Ensembl"/>
        </authorList>
    </citation>
    <scope>IDENTIFICATION</scope>
</reference>
<dbReference type="Gene3D" id="3.90.1460.10">
    <property type="entry name" value="GTF2I-like"/>
    <property type="match status" value="1"/>
</dbReference>
<sequence length="271" mass="30013">MTRVGSPLVTAAAEATSLAPAVIDNWIGNHRRCLKRSVPRKPKKKIYTRDLSAYNLFCRELLQNKGNLKDVTQKWSSLGEAQRKKYAEEAAALKAQGKEDCLSPEMRTLKVKKHLKQLKLEVSSLEMLGVDTAVLLFDHQKPNLEVWELSSKGAASFLASKDTLSSFALHFKGRSSFASPTKHPADDVIKKVQEIFNKKYNEAGGRGRLPYQSLQNQSIVINASGLPGGLTLKKPSHYGRKQLEDILKAAEQISFQIVGLDSAADTPVHTF</sequence>
<dbReference type="GO" id="GO:0003677">
    <property type="term" value="F:DNA binding"/>
    <property type="evidence" value="ECO:0007669"/>
    <property type="project" value="UniProtKB-KW"/>
</dbReference>
<dbReference type="GeneTree" id="ENSGT00660000097092"/>
<evidence type="ECO:0000256" key="3">
    <source>
        <dbReference type="ARBA" id="ARBA00023015"/>
    </source>
</evidence>
<evidence type="ECO:0000256" key="5">
    <source>
        <dbReference type="ARBA" id="ARBA00023163"/>
    </source>
</evidence>
<dbReference type="InterPro" id="IPR004212">
    <property type="entry name" value="GTF2I"/>
</dbReference>